<name>A0ABY7QV50_9FIRM</name>
<keyword evidence="4 5" id="KW-0560">Oxidoreductase</keyword>
<dbReference type="EMBL" id="CP115667">
    <property type="protein sequence ID" value="WBW50063.1"/>
    <property type="molecule type" value="Genomic_DNA"/>
</dbReference>
<dbReference type="SUPFAM" id="SSF55469">
    <property type="entry name" value="FMN-dependent nitroreductase-like"/>
    <property type="match status" value="1"/>
</dbReference>
<dbReference type="InterPro" id="IPR016446">
    <property type="entry name" value="Flavin_OxRdtase_Frp"/>
</dbReference>
<dbReference type="PANTHER" id="PTHR43425">
    <property type="entry name" value="OXYGEN-INSENSITIVE NADPH NITROREDUCTASE"/>
    <property type="match status" value="1"/>
</dbReference>
<keyword evidence="2 5" id="KW-0285">Flavoprotein</keyword>
<dbReference type="Proteomes" id="UP001210339">
    <property type="component" value="Chromosome"/>
</dbReference>
<keyword evidence="3 5" id="KW-0288">FMN</keyword>
<evidence type="ECO:0000256" key="2">
    <source>
        <dbReference type="ARBA" id="ARBA00022630"/>
    </source>
</evidence>
<evidence type="ECO:0000313" key="7">
    <source>
        <dbReference type="EMBL" id="WBW50063.1"/>
    </source>
</evidence>
<protein>
    <submittedName>
        <fullName evidence="7">Nitroreductase family protein</fullName>
    </submittedName>
</protein>
<keyword evidence="8" id="KW-1185">Reference proteome</keyword>
<comment type="similarity">
    <text evidence="1 5">Belongs to the flavin oxidoreductase frp family.</text>
</comment>
<feature type="domain" description="Nitroreductase" evidence="6">
    <location>
        <begin position="10"/>
        <end position="162"/>
    </location>
</feature>
<organism evidence="7 8">
    <name type="scientific">Peptoniphilus equinus</name>
    <dbReference type="NCBI Taxonomy" id="3016343"/>
    <lineage>
        <taxon>Bacteria</taxon>
        <taxon>Bacillati</taxon>
        <taxon>Bacillota</taxon>
        <taxon>Tissierellia</taxon>
        <taxon>Tissierellales</taxon>
        <taxon>Peptoniphilaceae</taxon>
        <taxon>Peptoniphilus</taxon>
    </lineage>
</organism>
<dbReference type="PANTHER" id="PTHR43425:SF2">
    <property type="entry name" value="OXYGEN-INSENSITIVE NADPH NITROREDUCTASE"/>
    <property type="match status" value="1"/>
</dbReference>
<evidence type="ECO:0000256" key="5">
    <source>
        <dbReference type="PIRNR" id="PIRNR005426"/>
    </source>
</evidence>
<evidence type="ECO:0000256" key="4">
    <source>
        <dbReference type="ARBA" id="ARBA00023002"/>
    </source>
</evidence>
<evidence type="ECO:0000259" key="6">
    <source>
        <dbReference type="Pfam" id="PF00881"/>
    </source>
</evidence>
<sequence length="250" mass="28445">MNETIQQQLKHRTIRFFKDEPVAKEIVDVLFDVFNHAASSTGMQQASIIRVTDPEIREEIRKVATQDYLAKCPELWIFVADIHRNAEIARAMGYTGGSYRDMDRFFQGFTDAVIGAQNVMVALESLGLGGVYFGSILNDYDRMVELLDLPALTFPVIGMGFGVIDDNPDLKPRMPKVLKLFENRYSLTDNIMEAIQGYDTTMTTYYDTRDKGRRSDSFTRQVVARFQGINAKRRNVMASIAKQGFDIEPK</sequence>
<proteinExistence type="inferred from homology"/>
<dbReference type="InterPro" id="IPR000415">
    <property type="entry name" value="Nitroreductase-like"/>
</dbReference>
<evidence type="ECO:0000313" key="8">
    <source>
        <dbReference type="Proteomes" id="UP001210339"/>
    </source>
</evidence>
<gene>
    <name evidence="7" type="ORF">O6R05_00430</name>
</gene>
<dbReference type="PIRSF" id="PIRSF005426">
    <property type="entry name" value="Frp"/>
    <property type="match status" value="1"/>
</dbReference>
<dbReference type="Gene3D" id="3.40.109.10">
    <property type="entry name" value="NADH Oxidase"/>
    <property type="match status" value="1"/>
</dbReference>
<evidence type="ECO:0000256" key="3">
    <source>
        <dbReference type="ARBA" id="ARBA00022643"/>
    </source>
</evidence>
<dbReference type="Pfam" id="PF00881">
    <property type="entry name" value="Nitroreductase"/>
    <property type="match status" value="1"/>
</dbReference>
<reference evidence="7 8" key="1">
    <citation type="submission" date="2023-01" db="EMBL/GenBank/DDBJ databases">
        <authorList>
            <person name="Lee S.H."/>
            <person name="Jung H.S."/>
            <person name="Yun J.U."/>
        </authorList>
    </citation>
    <scope>NUCLEOTIDE SEQUENCE [LARGE SCALE GENOMIC DNA]</scope>
    <source>
        <strain evidence="7 8">CBA3646</strain>
    </source>
</reference>
<keyword evidence="5" id="KW-0521">NADP</keyword>
<dbReference type="InterPro" id="IPR029479">
    <property type="entry name" value="Nitroreductase"/>
</dbReference>
<accession>A0ABY7QV50</accession>
<evidence type="ECO:0000256" key="1">
    <source>
        <dbReference type="ARBA" id="ARBA00008366"/>
    </source>
</evidence>
<dbReference type="RefSeq" id="WP_271191594.1">
    <property type="nucleotide sequence ID" value="NZ_CP115667.1"/>
</dbReference>